<dbReference type="RefSeq" id="WP_165299672.1">
    <property type="nucleotide sequence ID" value="NZ_JAAKZZ010000158.1"/>
</dbReference>
<evidence type="ECO:0000313" key="1">
    <source>
        <dbReference type="EMBL" id="NGO69994.1"/>
    </source>
</evidence>
<comment type="caution">
    <text evidence="1">The sequence shown here is derived from an EMBL/GenBank/DDBJ whole genome shotgun (WGS) entry which is preliminary data.</text>
</comment>
<dbReference type="Proteomes" id="UP000477722">
    <property type="component" value="Unassembled WGS sequence"/>
</dbReference>
<gene>
    <name evidence="1" type="ORF">G5C65_16845</name>
</gene>
<dbReference type="AlphaFoldDB" id="A0A6G4WZQ5"/>
<accession>A0A6G4WZQ5</accession>
<keyword evidence="2" id="KW-1185">Reference proteome</keyword>
<protein>
    <submittedName>
        <fullName evidence="1">Uncharacterized protein</fullName>
    </submittedName>
</protein>
<reference evidence="1 2" key="1">
    <citation type="submission" date="2020-02" db="EMBL/GenBank/DDBJ databases">
        <title>Whole-genome analyses of novel actinobacteria.</title>
        <authorList>
            <person name="Sahin N."/>
            <person name="Tatar D."/>
        </authorList>
    </citation>
    <scope>NUCLEOTIDE SEQUENCE [LARGE SCALE GENOMIC DNA]</scope>
    <source>
        <strain evidence="1 2">SB3404</strain>
    </source>
</reference>
<sequence>MNSEIPLCGSFAVDTRDGRIGVVMDTMDGVVQLRPPQGGREWDVPYDVVRTASRDERIKGRVAELNWQSRRLQ</sequence>
<dbReference type="EMBL" id="JAAKZZ010000158">
    <property type="protein sequence ID" value="NGO69994.1"/>
    <property type="molecule type" value="Genomic_DNA"/>
</dbReference>
<organism evidence="1 2">
    <name type="scientific">Streptomyces boncukensis</name>
    <dbReference type="NCBI Taxonomy" id="2711219"/>
    <lineage>
        <taxon>Bacteria</taxon>
        <taxon>Bacillati</taxon>
        <taxon>Actinomycetota</taxon>
        <taxon>Actinomycetes</taxon>
        <taxon>Kitasatosporales</taxon>
        <taxon>Streptomycetaceae</taxon>
        <taxon>Streptomyces</taxon>
    </lineage>
</organism>
<evidence type="ECO:0000313" key="2">
    <source>
        <dbReference type="Proteomes" id="UP000477722"/>
    </source>
</evidence>
<name>A0A6G4WZQ5_9ACTN</name>
<proteinExistence type="predicted"/>